<keyword evidence="3" id="KW-1185">Reference proteome</keyword>
<feature type="domain" description="Metallo-beta-lactamase" evidence="1">
    <location>
        <begin position="19"/>
        <end position="210"/>
    </location>
</feature>
<dbReference type="InterPro" id="IPR036866">
    <property type="entry name" value="RibonucZ/Hydroxyglut_hydro"/>
</dbReference>
<dbReference type="SUPFAM" id="SSF56281">
    <property type="entry name" value="Metallo-hydrolase/oxidoreductase"/>
    <property type="match status" value="1"/>
</dbReference>
<name>A0A402A6L1_9CHLR</name>
<dbReference type="PANTHER" id="PTHR42951:SF9">
    <property type="entry name" value="METAL-DEPENDENT HYDROLASE"/>
    <property type="match status" value="1"/>
</dbReference>
<dbReference type="CDD" id="cd07721">
    <property type="entry name" value="yflN-like_MBL-fold"/>
    <property type="match status" value="1"/>
</dbReference>
<evidence type="ECO:0000259" key="1">
    <source>
        <dbReference type="SMART" id="SM00849"/>
    </source>
</evidence>
<proteinExistence type="predicted"/>
<dbReference type="PANTHER" id="PTHR42951">
    <property type="entry name" value="METALLO-BETA-LACTAMASE DOMAIN-CONTAINING"/>
    <property type="match status" value="1"/>
</dbReference>
<dbReference type="GO" id="GO:0016787">
    <property type="term" value="F:hydrolase activity"/>
    <property type="evidence" value="ECO:0007669"/>
    <property type="project" value="UniProtKB-KW"/>
</dbReference>
<dbReference type="Pfam" id="PF00753">
    <property type="entry name" value="Lactamase_B"/>
    <property type="match status" value="1"/>
</dbReference>
<dbReference type="OrthoDB" id="9802248at2"/>
<dbReference type="InterPro" id="IPR050855">
    <property type="entry name" value="NDM-1-like"/>
</dbReference>
<protein>
    <submittedName>
        <fullName evidence="2">MBL fold metallo-hydrolase</fullName>
    </submittedName>
</protein>
<sequence length="238" mass="25448">MKITSTSGNNLFQLSHLGFVNCYLLREDDGFTLIDTADSGQAQPIIEAAKKLRLPIVRILLTHAHIDHVGSLDALHAALPDAQVGISERDARFLTGDKSLDASEPQVPLRGGYPLCTTVPTLLLHEGDRVGSLEVIATPGHTPGHIAFLDTRDRALIAGDALQTLGGVAVSGTIKPLFPLPALATWHKGLALESARKLAARQPSILAIGHGRMIAQPQAALEKAIREAEKNLKIKQEV</sequence>
<dbReference type="Proteomes" id="UP000287352">
    <property type="component" value="Unassembled WGS sequence"/>
</dbReference>
<evidence type="ECO:0000313" key="3">
    <source>
        <dbReference type="Proteomes" id="UP000287352"/>
    </source>
</evidence>
<dbReference type="EMBL" id="BIFR01000002">
    <property type="protein sequence ID" value="GCE14774.1"/>
    <property type="molecule type" value="Genomic_DNA"/>
</dbReference>
<dbReference type="Gene3D" id="3.60.15.10">
    <property type="entry name" value="Ribonuclease Z/Hydroxyacylglutathione hydrolase-like"/>
    <property type="match status" value="1"/>
</dbReference>
<comment type="caution">
    <text evidence="2">The sequence shown here is derived from an EMBL/GenBank/DDBJ whole genome shotgun (WGS) entry which is preliminary data.</text>
</comment>
<gene>
    <name evidence="2" type="ORF">KTT_46330</name>
</gene>
<dbReference type="AlphaFoldDB" id="A0A402A6L1"/>
<evidence type="ECO:0000313" key="2">
    <source>
        <dbReference type="EMBL" id="GCE14774.1"/>
    </source>
</evidence>
<dbReference type="SMART" id="SM00849">
    <property type="entry name" value="Lactamase_B"/>
    <property type="match status" value="1"/>
</dbReference>
<accession>A0A402A6L1</accession>
<keyword evidence="2" id="KW-0378">Hydrolase</keyword>
<dbReference type="InterPro" id="IPR001279">
    <property type="entry name" value="Metallo-B-lactamas"/>
</dbReference>
<organism evidence="2 3">
    <name type="scientific">Tengunoibacter tsumagoiensis</name>
    <dbReference type="NCBI Taxonomy" id="2014871"/>
    <lineage>
        <taxon>Bacteria</taxon>
        <taxon>Bacillati</taxon>
        <taxon>Chloroflexota</taxon>
        <taxon>Ktedonobacteria</taxon>
        <taxon>Ktedonobacterales</taxon>
        <taxon>Dictyobacteraceae</taxon>
        <taxon>Tengunoibacter</taxon>
    </lineage>
</organism>
<reference evidence="3" key="1">
    <citation type="submission" date="2018-12" db="EMBL/GenBank/DDBJ databases">
        <title>Tengunoibacter tsumagoiensis gen. nov., sp. nov., Dictyobacter kobayashii sp. nov., D. alpinus sp. nov., and D. joshuensis sp. nov. and description of Dictyobacteraceae fam. nov. within the order Ktedonobacterales isolated from Tengu-no-mugimeshi.</title>
        <authorList>
            <person name="Wang C.M."/>
            <person name="Zheng Y."/>
            <person name="Sakai Y."/>
            <person name="Toyoda A."/>
            <person name="Minakuchi Y."/>
            <person name="Abe K."/>
            <person name="Yokota A."/>
            <person name="Yabe S."/>
        </authorList>
    </citation>
    <scope>NUCLEOTIDE SEQUENCE [LARGE SCALE GENOMIC DNA]</scope>
    <source>
        <strain evidence="3">Uno3</strain>
    </source>
</reference>
<dbReference type="RefSeq" id="WP_126582310.1">
    <property type="nucleotide sequence ID" value="NZ_BIFR01000002.1"/>
</dbReference>